<evidence type="ECO:0000256" key="1">
    <source>
        <dbReference type="SAM" id="Phobius"/>
    </source>
</evidence>
<reference evidence="3 4" key="1">
    <citation type="submission" date="2016-10" db="EMBL/GenBank/DDBJ databases">
        <authorList>
            <person name="Varghese N."/>
            <person name="Submissions S."/>
        </authorList>
    </citation>
    <scope>NUCLEOTIDE SEQUENCE [LARGE SCALE GENOMIC DNA]</scope>
    <source>
        <strain evidence="3 4">IAM 15147</strain>
    </source>
</reference>
<sequence>MSARAKDTGAAAVEFALVVPLLLALTLGIIGFGHAFHVQTVLDNAARDAVRIAAIGNLPADAAAETAAQSTIAGVAIDSASASVAIAAAEVDVDWSACRTPPESADPRTVRVSIEHTFGMLGGLFGDLTLTGQGTMRCNG</sequence>
<keyword evidence="1" id="KW-0472">Membrane</keyword>
<evidence type="ECO:0000313" key="3">
    <source>
        <dbReference type="EMBL" id="SFR98452.1"/>
    </source>
</evidence>
<feature type="transmembrane region" description="Helical" evidence="1">
    <location>
        <begin position="12"/>
        <end position="36"/>
    </location>
</feature>
<dbReference type="Pfam" id="PF07811">
    <property type="entry name" value="TadE"/>
    <property type="match status" value="1"/>
</dbReference>
<keyword evidence="1" id="KW-1133">Transmembrane helix</keyword>
<organism evidence="3 4">
    <name type="scientific">Agrococcus baldri</name>
    <dbReference type="NCBI Taxonomy" id="153730"/>
    <lineage>
        <taxon>Bacteria</taxon>
        <taxon>Bacillati</taxon>
        <taxon>Actinomycetota</taxon>
        <taxon>Actinomycetes</taxon>
        <taxon>Micrococcales</taxon>
        <taxon>Microbacteriaceae</taxon>
        <taxon>Agrococcus</taxon>
    </lineage>
</organism>
<protein>
    <submittedName>
        <fullName evidence="3">TadE-like protein</fullName>
    </submittedName>
</protein>
<keyword evidence="4" id="KW-1185">Reference proteome</keyword>
<name>A0AA94HK67_9MICO</name>
<evidence type="ECO:0000259" key="2">
    <source>
        <dbReference type="Pfam" id="PF07811"/>
    </source>
</evidence>
<accession>A0AA94HK67</accession>
<feature type="domain" description="TadE-like" evidence="2">
    <location>
        <begin position="9"/>
        <end position="51"/>
    </location>
</feature>
<dbReference type="EMBL" id="FOZN01000001">
    <property type="protein sequence ID" value="SFR98452.1"/>
    <property type="molecule type" value="Genomic_DNA"/>
</dbReference>
<evidence type="ECO:0000313" key="4">
    <source>
        <dbReference type="Proteomes" id="UP000198506"/>
    </source>
</evidence>
<dbReference type="AlphaFoldDB" id="A0AA94HK67"/>
<proteinExistence type="predicted"/>
<gene>
    <name evidence="3" type="ORF">SAMN04487783_0226</name>
</gene>
<comment type="caution">
    <text evidence="3">The sequence shown here is derived from an EMBL/GenBank/DDBJ whole genome shotgun (WGS) entry which is preliminary data.</text>
</comment>
<dbReference type="Proteomes" id="UP000198506">
    <property type="component" value="Unassembled WGS sequence"/>
</dbReference>
<dbReference type="RefSeq" id="WP_092915052.1">
    <property type="nucleotide sequence ID" value="NZ_FOZN01000001.1"/>
</dbReference>
<keyword evidence="1" id="KW-0812">Transmembrane</keyword>
<dbReference type="InterPro" id="IPR012495">
    <property type="entry name" value="TadE-like_dom"/>
</dbReference>